<evidence type="ECO:0000256" key="5">
    <source>
        <dbReference type="SAM" id="MobiDB-lite"/>
    </source>
</evidence>
<proteinExistence type="predicted"/>
<feature type="region of interest" description="Disordered" evidence="5">
    <location>
        <begin position="294"/>
        <end position="330"/>
    </location>
</feature>
<feature type="binding site" evidence="4">
    <location>
        <position position="176"/>
    </location>
    <ligand>
        <name>Mg(2+)</name>
        <dbReference type="ChEBI" id="CHEBI:18420"/>
    </ligand>
</feature>
<dbReference type="InterPro" id="IPR027417">
    <property type="entry name" value="P-loop_NTPase"/>
</dbReference>
<dbReference type="EMBL" id="BSXW01000115">
    <property type="protein sequence ID" value="GMF12364.1"/>
    <property type="molecule type" value="Genomic_DNA"/>
</dbReference>
<dbReference type="Gene3D" id="3.40.50.300">
    <property type="entry name" value="P-loop containing nucleotide triphosphate hydrolases"/>
    <property type="match status" value="2"/>
</dbReference>
<dbReference type="PANTHER" id="PTHR46090">
    <property type="entry name" value="ADP-RIBOSYLATION FACTOR-LIKE PROTEIN 13B"/>
    <property type="match status" value="1"/>
</dbReference>
<dbReference type="SUPFAM" id="SSF52540">
    <property type="entry name" value="P-loop containing nucleoside triphosphate hydrolases"/>
    <property type="match status" value="1"/>
</dbReference>
<comment type="caution">
    <text evidence="6">The sequence shown here is derived from an EMBL/GenBank/DDBJ whole genome shotgun (WGS) entry which is preliminary data.</text>
</comment>
<gene>
    <name evidence="6" type="ORF">Plil01_000298500</name>
</gene>
<sequence>MADFMSTSVIPVMDDLARQILREKPNSVKGECGECVAARIVIQSSENAEEASNQLEAEIHFSVKDRVMCRYKGRPRFYLGTITAIDSNGSFTVLYDDGKTENNVHYMCIKPHHEANGSQTNKEQMVAGEEAEDNQEKPKVTRKMEIVLLIIGIDGAGKTTLLSTLQGDLDKEHVPSAGFTSATFQTETGSATFYDLGGGPAFRNVWNDFANKRDHSDAVEEQEMQNLLRLNKFPSSKIVPCIAKPAVNGGAVDERLEAGLQWLFDEVHETFDTLHERVQRDLVLKKKLDQQRREEQRARVSRWKEERELNQMRGHDKPCAEDQVKDSKANADTPEEAVIYCSNCSTAPAVTKCAASKWMPVCEACVTTLRSQNQ</sequence>
<evidence type="ECO:0000313" key="6">
    <source>
        <dbReference type="EMBL" id="GMF12364.1"/>
    </source>
</evidence>
<dbReference type="InterPro" id="IPR051995">
    <property type="entry name" value="Ciliary_GTPase"/>
</dbReference>
<dbReference type="GO" id="GO:0003924">
    <property type="term" value="F:GTPase activity"/>
    <property type="evidence" value="ECO:0007669"/>
    <property type="project" value="InterPro"/>
</dbReference>
<accession>A0A9W6WQR7</accession>
<feature type="binding site" evidence="3">
    <location>
        <position position="198"/>
    </location>
    <ligand>
        <name>GTP</name>
        <dbReference type="ChEBI" id="CHEBI:37565"/>
    </ligand>
</feature>
<evidence type="ECO:0000256" key="1">
    <source>
        <dbReference type="ARBA" id="ARBA00022741"/>
    </source>
</evidence>
<dbReference type="CDD" id="cd04508">
    <property type="entry name" value="Tudor_SF"/>
    <property type="match status" value="1"/>
</dbReference>
<organism evidence="6 7">
    <name type="scientific">Phytophthora lilii</name>
    <dbReference type="NCBI Taxonomy" id="2077276"/>
    <lineage>
        <taxon>Eukaryota</taxon>
        <taxon>Sar</taxon>
        <taxon>Stramenopiles</taxon>
        <taxon>Oomycota</taxon>
        <taxon>Peronosporomycetes</taxon>
        <taxon>Peronosporales</taxon>
        <taxon>Peronosporaceae</taxon>
        <taxon>Phytophthora</taxon>
    </lineage>
</organism>
<feature type="binding site" evidence="3">
    <location>
        <begin position="152"/>
        <end position="159"/>
    </location>
    <ligand>
        <name>GTP</name>
        <dbReference type="ChEBI" id="CHEBI:37565"/>
    </ligand>
</feature>
<keyword evidence="2 3" id="KW-0342">GTP-binding</keyword>
<dbReference type="GO" id="GO:0005525">
    <property type="term" value="F:GTP binding"/>
    <property type="evidence" value="ECO:0007669"/>
    <property type="project" value="UniProtKB-KW"/>
</dbReference>
<name>A0A9W6WQR7_9STRA</name>
<keyword evidence="4" id="KW-0479">Metal-binding</keyword>
<protein>
    <submittedName>
        <fullName evidence="6">Unnamed protein product</fullName>
    </submittedName>
</protein>
<dbReference type="Gene3D" id="2.30.30.140">
    <property type="match status" value="1"/>
</dbReference>
<evidence type="ECO:0000256" key="4">
    <source>
        <dbReference type="PIRSR" id="PIRSR606689-2"/>
    </source>
</evidence>
<evidence type="ECO:0000256" key="2">
    <source>
        <dbReference type="ARBA" id="ARBA00023134"/>
    </source>
</evidence>
<keyword evidence="4" id="KW-0460">Magnesium</keyword>
<dbReference type="GO" id="GO:0046872">
    <property type="term" value="F:metal ion binding"/>
    <property type="evidence" value="ECO:0007669"/>
    <property type="project" value="UniProtKB-KW"/>
</dbReference>
<feature type="compositionally biased region" description="Basic and acidic residues" evidence="5">
    <location>
        <begin position="294"/>
        <end position="329"/>
    </location>
</feature>
<dbReference type="OrthoDB" id="14717at2759"/>
<dbReference type="AlphaFoldDB" id="A0A9W6WQR7"/>
<evidence type="ECO:0000313" key="7">
    <source>
        <dbReference type="Proteomes" id="UP001165083"/>
    </source>
</evidence>
<dbReference type="Pfam" id="PF00025">
    <property type="entry name" value="Arf"/>
    <property type="match status" value="1"/>
</dbReference>
<reference evidence="6" key="1">
    <citation type="submission" date="2023-04" db="EMBL/GenBank/DDBJ databases">
        <title>Phytophthora lilii NBRC 32176.</title>
        <authorList>
            <person name="Ichikawa N."/>
            <person name="Sato H."/>
            <person name="Tonouchi N."/>
        </authorList>
    </citation>
    <scope>NUCLEOTIDE SEQUENCE</scope>
    <source>
        <strain evidence="6">NBRC 32176</strain>
    </source>
</reference>
<dbReference type="Proteomes" id="UP001165083">
    <property type="component" value="Unassembled WGS sequence"/>
</dbReference>
<keyword evidence="1 3" id="KW-0547">Nucleotide-binding</keyword>
<evidence type="ECO:0000256" key="3">
    <source>
        <dbReference type="PIRSR" id="PIRSR606689-1"/>
    </source>
</evidence>
<dbReference type="InterPro" id="IPR006689">
    <property type="entry name" value="Small_GTPase_ARF/SAR"/>
</dbReference>
<dbReference type="PANTHER" id="PTHR46090:SF2">
    <property type="entry name" value="ADP-RIBOSYLATION FACTOR-LIKE PROTEIN 13B"/>
    <property type="match status" value="1"/>
</dbReference>
<feature type="binding site" evidence="4">
    <location>
        <position position="159"/>
    </location>
    <ligand>
        <name>Mg(2+)</name>
        <dbReference type="ChEBI" id="CHEBI:18420"/>
    </ligand>
</feature>
<keyword evidence="7" id="KW-1185">Reference proteome</keyword>